<feature type="compositionally biased region" description="Basic and acidic residues" evidence="3">
    <location>
        <begin position="13"/>
        <end position="37"/>
    </location>
</feature>
<dbReference type="InterPro" id="IPR012890">
    <property type="entry name" value="GCFC2-like"/>
</dbReference>
<accession>A0A183FRN4</accession>
<dbReference type="GO" id="GO:0003677">
    <property type="term" value="F:DNA binding"/>
    <property type="evidence" value="ECO:0007669"/>
    <property type="project" value="InterPro"/>
</dbReference>
<feature type="compositionally biased region" description="Basic and acidic residues" evidence="3">
    <location>
        <begin position="243"/>
        <end position="261"/>
    </location>
</feature>
<sequence length="846" mass="97310">MFRKPKVKGATRRRTDGWEDNQEQEKDGEAIVPKKEQQSTAKPVVIKEEEVEVPVPKPPALLSFDTDEGADADFVLKKNKKKVKEMKRMQKLEEEAVKDRIKEEEDRQKENEREKDKKKKGREKERDKDRDRDKERRDAKHRYLDKYRDCSSKVKPPLPDSDDEVEHDAHSKFPATLSEIPDSKAVYEAKKRRERMRREGNDGVIPLDDDQKLIDKGSRARLIREDENDDSDEEAPKFYSSKDLLRDEEQRRREEQGHFLEQEQGDDVDVDEEGDEWEKQQILKAVSRHTIGQIRADYDNSTRLYRQRQQLEMASLPEATDMDIDMDDLVENYRGKSIGPSNTGGHVTVDDILSKLKLSIKDREERLNARRYEVERIEHTLEENKATISQIESEMPVLANKYVMYQELRVYCRSLLDCLNEKVAEINELSDKRQALAKARVERLARRRRRDMRDAYNDCVTAASGKNPSSVRTPDAMIRIAERDARRARRRREREGTLAGISHEEGLSSDDDEPTSQQLADQQSAAEIDTALNMVFVDALDDYSHLRKVMNRMIDWFAVDATTFQDAYISLCIPKLASPYVRIQLITADILNRDDFLLSGMPWYSDCIRAVEENGDVDPKHEIVAGIIPLIIEKVVLPYLTDVVNVEWEPMSLKQSKRLGAVLSGLSDYPKLNVDDSKSFAVLAAAVKTKISSAIDDDLFVPIYSKQSIKNPSTGCAAFLDRQYWAAIKLIRGLRAFSSFLSPATRFELVLDGVINRVCVVALETGILDDATCERKVKALMAEIPDDMIETAKPDSFRNLIRCLGKVVDEQKAAGRSYYREVRKYLEKLQKKAEESPKETRDIIPM</sequence>
<feature type="compositionally biased region" description="Basic and acidic residues" evidence="3">
    <location>
        <begin position="181"/>
        <end position="201"/>
    </location>
</feature>
<evidence type="ECO:0000313" key="4">
    <source>
        <dbReference type="EMBL" id="VDO85326.1"/>
    </source>
</evidence>
<dbReference type="OrthoDB" id="429427at2759"/>
<comment type="subcellular location">
    <subcellularLocation>
        <location evidence="1">Nucleus</location>
    </subcellularLocation>
</comment>
<keyword evidence="2" id="KW-0539">Nucleus</keyword>
<gene>
    <name evidence="4" type="ORF">HPBE_LOCUS10510</name>
</gene>
<feature type="region of interest" description="Disordered" evidence="3">
    <location>
        <begin position="1"/>
        <end position="271"/>
    </location>
</feature>
<evidence type="ECO:0000256" key="2">
    <source>
        <dbReference type="ARBA" id="ARBA00023242"/>
    </source>
</evidence>
<feature type="region of interest" description="Disordered" evidence="3">
    <location>
        <begin position="484"/>
        <end position="522"/>
    </location>
</feature>
<evidence type="ECO:0000256" key="1">
    <source>
        <dbReference type="ARBA" id="ARBA00004123"/>
    </source>
</evidence>
<dbReference type="PANTHER" id="PTHR12214">
    <property type="entry name" value="GC-RICH SEQUENCE DNA-BINDING FACTOR"/>
    <property type="match status" value="1"/>
</dbReference>
<feature type="compositionally biased region" description="Basic and acidic residues" evidence="3">
    <location>
        <begin position="122"/>
        <end position="152"/>
    </location>
</feature>
<dbReference type="GO" id="GO:0005634">
    <property type="term" value="C:nucleus"/>
    <property type="evidence" value="ECO:0007669"/>
    <property type="project" value="UniProtKB-SubCell"/>
</dbReference>
<feature type="compositionally biased region" description="Basic residues" evidence="3">
    <location>
        <begin position="1"/>
        <end position="12"/>
    </location>
</feature>
<dbReference type="Proteomes" id="UP000050761">
    <property type="component" value="Unassembled WGS sequence"/>
</dbReference>
<accession>A0A3P7YBW7</accession>
<proteinExistence type="predicted"/>
<feature type="compositionally biased region" description="Basic and acidic residues" evidence="3">
    <location>
        <begin position="209"/>
        <end position="225"/>
    </location>
</feature>
<evidence type="ECO:0000313" key="5">
    <source>
        <dbReference type="Proteomes" id="UP000050761"/>
    </source>
</evidence>
<organism evidence="5 6">
    <name type="scientific">Heligmosomoides polygyrus</name>
    <name type="common">Parasitic roundworm</name>
    <dbReference type="NCBI Taxonomy" id="6339"/>
    <lineage>
        <taxon>Eukaryota</taxon>
        <taxon>Metazoa</taxon>
        <taxon>Ecdysozoa</taxon>
        <taxon>Nematoda</taxon>
        <taxon>Chromadorea</taxon>
        <taxon>Rhabditida</taxon>
        <taxon>Rhabditina</taxon>
        <taxon>Rhabditomorpha</taxon>
        <taxon>Strongyloidea</taxon>
        <taxon>Heligmosomidae</taxon>
        <taxon>Heligmosomoides</taxon>
    </lineage>
</organism>
<protein>
    <submittedName>
        <fullName evidence="6">GCFC domain-containing protein</fullName>
    </submittedName>
</protein>
<name>A0A183FRN4_HELPZ</name>
<keyword evidence="5" id="KW-1185">Reference proteome</keyword>
<evidence type="ECO:0000256" key="3">
    <source>
        <dbReference type="SAM" id="MobiDB-lite"/>
    </source>
</evidence>
<dbReference type="WBParaSite" id="HPBE_0001050901-mRNA-1">
    <property type="protein sequence ID" value="HPBE_0001050901-mRNA-1"/>
    <property type="gene ID" value="HPBE_0001050901"/>
</dbReference>
<reference evidence="6" key="2">
    <citation type="submission" date="2019-09" db="UniProtKB">
        <authorList>
            <consortium name="WormBaseParasite"/>
        </authorList>
    </citation>
    <scope>IDENTIFICATION</scope>
</reference>
<feature type="compositionally biased region" description="Basic and acidic residues" evidence="3">
    <location>
        <begin position="86"/>
        <end position="115"/>
    </location>
</feature>
<reference evidence="4 5" key="1">
    <citation type="submission" date="2018-11" db="EMBL/GenBank/DDBJ databases">
        <authorList>
            <consortium name="Pathogen Informatics"/>
        </authorList>
    </citation>
    <scope>NUCLEOTIDE SEQUENCE [LARGE SCALE GENOMIC DNA]</scope>
</reference>
<evidence type="ECO:0000313" key="6">
    <source>
        <dbReference type="WBParaSite" id="HPBE_0001050901-mRNA-1"/>
    </source>
</evidence>
<dbReference type="GO" id="GO:0000398">
    <property type="term" value="P:mRNA splicing, via spliceosome"/>
    <property type="evidence" value="ECO:0007669"/>
    <property type="project" value="InterPro"/>
</dbReference>
<dbReference type="AlphaFoldDB" id="A0A183FRN4"/>
<dbReference type="EMBL" id="UZAH01026786">
    <property type="protein sequence ID" value="VDO85326.1"/>
    <property type="molecule type" value="Genomic_DNA"/>
</dbReference>
<dbReference type="PANTHER" id="PTHR12214:SF0">
    <property type="entry name" value="LD29489P"/>
    <property type="match status" value="1"/>
</dbReference>